<dbReference type="OMA" id="PMTKFKL"/>
<evidence type="ECO:0000256" key="7">
    <source>
        <dbReference type="ARBA" id="ARBA00039187"/>
    </source>
</evidence>
<keyword evidence="2" id="KW-0507">mRNA processing</keyword>
<keyword evidence="15" id="KW-1185">Reference proteome</keyword>
<dbReference type="STRING" id="436907.A7TFR7"/>
<dbReference type="InterPro" id="IPR004871">
    <property type="entry name" value="RSE1/DDB1/CPSF1_C"/>
</dbReference>
<proteinExistence type="inferred from homology"/>
<evidence type="ECO:0000313" key="15">
    <source>
        <dbReference type="Proteomes" id="UP000000267"/>
    </source>
</evidence>
<dbReference type="GO" id="GO:0006369">
    <property type="term" value="P:termination of RNA polymerase II transcription"/>
    <property type="evidence" value="ECO:0007669"/>
    <property type="project" value="EnsemblFungi"/>
</dbReference>
<dbReference type="Gene3D" id="2.130.10.10">
    <property type="entry name" value="YVTN repeat-like/Quinoprotein amine dehydrogenase"/>
    <property type="match status" value="3"/>
</dbReference>
<evidence type="ECO:0000256" key="5">
    <source>
        <dbReference type="ARBA" id="ARBA00037232"/>
    </source>
</evidence>
<dbReference type="HOGENOM" id="CLU_002414_0_0_1"/>
<dbReference type="InterPro" id="IPR036322">
    <property type="entry name" value="WD40_repeat_dom_sf"/>
</dbReference>
<evidence type="ECO:0000256" key="2">
    <source>
        <dbReference type="ARBA" id="ARBA00022664"/>
    </source>
</evidence>
<reference evidence="14 15" key="1">
    <citation type="journal article" date="2007" name="Proc. Natl. Acad. Sci. U.S.A.">
        <title>Independent sorting-out of thousands of duplicated gene pairs in two yeast species descended from a whole-genome duplication.</title>
        <authorList>
            <person name="Scannell D.R."/>
            <person name="Frank A.C."/>
            <person name="Conant G.C."/>
            <person name="Byrne K.P."/>
            <person name="Woolfit M."/>
            <person name="Wolfe K.H."/>
        </authorList>
    </citation>
    <scope>NUCLEOTIDE SEQUENCE [LARGE SCALE GENOMIC DNA]</scope>
    <source>
        <strain evidence="15">ATCC 22028 / DSM 70294 / BCRC 21397 / CBS 2163 / NBRC 10782 / NRRL Y-8283 / UCD 57-17</strain>
    </source>
</reference>
<dbReference type="GO" id="GO:0003723">
    <property type="term" value="F:RNA binding"/>
    <property type="evidence" value="ECO:0007669"/>
    <property type="project" value="UniProtKB-KW"/>
</dbReference>
<evidence type="ECO:0000259" key="13">
    <source>
        <dbReference type="Pfam" id="PF23726"/>
    </source>
</evidence>
<dbReference type="EMBL" id="DS480384">
    <property type="protein sequence ID" value="EDO18875.1"/>
    <property type="molecule type" value="Genomic_DNA"/>
</dbReference>
<feature type="compositionally biased region" description="Acidic residues" evidence="10">
    <location>
        <begin position="150"/>
        <end position="168"/>
    </location>
</feature>
<feature type="domain" description="RSE1/DDB1/CPSF1 first beta-propeller" evidence="12">
    <location>
        <begin position="12"/>
        <end position="441"/>
    </location>
</feature>
<evidence type="ECO:0000313" key="14">
    <source>
        <dbReference type="EMBL" id="EDO18875.1"/>
    </source>
</evidence>
<dbReference type="Proteomes" id="UP000000267">
    <property type="component" value="Unassembled WGS sequence"/>
</dbReference>
<comment type="function">
    <text evidence="5">RNA-binding component of the cleavage and polyadenylation factor (CPF) complex, which plays a key role in polyadenylation-dependent pre-mRNA 3'-end formation and cooperates with cleavage factors including the CFIA complex and NAB4/CFIB. Involved in poly(A) site recognition. May be involved in coupling transcription termination and mRNA 3'-end formation.</text>
</comment>
<dbReference type="KEGG" id="vpo:Kpol_1023p44"/>
<dbReference type="GO" id="GO:0006397">
    <property type="term" value="P:mRNA processing"/>
    <property type="evidence" value="ECO:0007669"/>
    <property type="project" value="UniProtKB-KW"/>
</dbReference>
<evidence type="ECO:0000256" key="1">
    <source>
        <dbReference type="ARBA" id="ARBA00004123"/>
    </source>
</evidence>
<accession>A7TFR7</accession>
<dbReference type="InterPro" id="IPR058543">
    <property type="entry name" value="Beta-prop_RSE1/DDB1/CPSF1_2nd"/>
</dbReference>
<dbReference type="Pfam" id="PF23726">
    <property type="entry name" value="Beta-prop_RSE1_2nd"/>
    <property type="match status" value="1"/>
</dbReference>
<dbReference type="InterPro" id="IPR018846">
    <property type="entry name" value="Beta-prop_RSE1/DDB1/CPSF1_1st"/>
</dbReference>
<protein>
    <recommendedName>
        <fullName evidence="8">Protein CFT1</fullName>
    </recommendedName>
    <alternativeName>
        <fullName evidence="9">Cleavage factor two protein 1</fullName>
    </alternativeName>
    <alternativeName>
        <fullName evidence="7">Protein cft1</fullName>
    </alternativeName>
</protein>
<comment type="similarity">
    <text evidence="6">Belongs to the CFT1 family.</text>
</comment>
<dbReference type="GeneID" id="5547191"/>
<feature type="domain" description="RSE1/DDB1/CPSF1 C-terminal" evidence="11">
    <location>
        <begin position="970"/>
        <end position="1297"/>
    </location>
</feature>
<evidence type="ECO:0000256" key="10">
    <source>
        <dbReference type="SAM" id="MobiDB-lite"/>
    </source>
</evidence>
<dbReference type="RefSeq" id="XP_001646733.1">
    <property type="nucleotide sequence ID" value="XM_001646683.1"/>
</dbReference>
<gene>
    <name evidence="14" type="ORF">Kpol_1023p44</name>
</gene>
<evidence type="ECO:0000256" key="8">
    <source>
        <dbReference type="ARBA" id="ARBA00039443"/>
    </source>
</evidence>
<dbReference type="InterPro" id="IPR015943">
    <property type="entry name" value="WD40/YVTN_repeat-like_dom_sf"/>
</dbReference>
<dbReference type="FunFam" id="2.130.10.10:FF:000937">
    <property type="entry name" value="Cft1p"/>
    <property type="match status" value="1"/>
</dbReference>
<evidence type="ECO:0000256" key="9">
    <source>
        <dbReference type="ARBA" id="ARBA00041264"/>
    </source>
</evidence>
<dbReference type="SUPFAM" id="SSF50978">
    <property type="entry name" value="WD40 repeat-like"/>
    <property type="match status" value="1"/>
</dbReference>
<dbReference type="InterPro" id="IPR050358">
    <property type="entry name" value="RSE1/DDB1/CFT1"/>
</dbReference>
<dbReference type="Pfam" id="PF10433">
    <property type="entry name" value="Beta-prop_RSE1_1st"/>
    <property type="match status" value="1"/>
</dbReference>
<evidence type="ECO:0000259" key="12">
    <source>
        <dbReference type="Pfam" id="PF10433"/>
    </source>
</evidence>
<keyword evidence="4" id="KW-0539">Nucleus</keyword>
<dbReference type="FunCoup" id="A7TFR7">
    <property type="interactions" value="1196"/>
</dbReference>
<evidence type="ECO:0000256" key="3">
    <source>
        <dbReference type="ARBA" id="ARBA00022884"/>
    </source>
</evidence>
<dbReference type="PhylomeDB" id="A7TFR7"/>
<evidence type="ECO:0000256" key="6">
    <source>
        <dbReference type="ARBA" id="ARBA00038304"/>
    </source>
</evidence>
<organism evidence="15">
    <name type="scientific">Vanderwaltozyma polyspora (strain ATCC 22028 / DSM 70294 / BCRC 21397 / CBS 2163 / NBRC 10782 / NRRL Y-8283 / UCD 57-17)</name>
    <name type="common">Kluyveromyces polysporus</name>
    <dbReference type="NCBI Taxonomy" id="436907"/>
    <lineage>
        <taxon>Eukaryota</taxon>
        <taxon>Fungi</taxon>
        <taxon>Dikarya</taxon>
        <taxon>Ascomycota</taxon>
        <taxon>Saccharomycotina</taxon>
        <taxon>Saccharomycetes</taxon>
        <taxon>Saccharomycetales</taxon>
        <taxon>Saccharomycetaceae</taxon>
        <taxon>Vanderwaltozyma</taxon>
    </lineage>
</organism>
<evidence type="ECO:0000259" key="11">
    <source>
        <dbReference type="Pfam" id="PF03178"/>
    </source>
</evidence>
<dbReference type="PANTHER" id="PTHR10644">
    <property type="entry name" value="DNA REPAIR/RNA PROCESSING CPSF FAMILY"/>
    <property type="match status" value="1"/>
</dbReference>
<feature type="domain" description="RSE1/DDB1/CPSF1 second beta-propeller" evidence="13">
    <location>
        <begin position="538"/>
        <end position="894"/>
    </location>
</feature>
<dbReference type="GO" id="GO:0005847">
    <property type="term" value="C:mRNA cleavage and polyadenylation specificity factor complex"/>
    <property type="evidence" value="ECO:0007669"/>
    <property type="project" value="EnsemblFungi"/>
</dbReference>
<dbReference type="eggNOG" id="KOG1896">
    <property type="taxonomic scope" value="Eukaryota"/>
</dbReference>
<keyword evidence="3" id="KW-0694">RNA-binding</keyword>
<dbReference type="OrthoDB" id="6109at2759"/>
<name>A7TFR7_VANPO</name>
<dbReference type="Pfam" id="PF03178">
    <property type="entry name" value="CPSF_A"/>
    <property type="match status" value="1"/>
</dbReference>
<comment type="subcellular location">
    <subcellularLocation>
        <location evidence="1">Nucleus</location>
    </subcellularLocation>
</comment>
<sequence>MNVYDDVLDATVVSHSVVGNFTTKLHKELITVRTNLLSIYRFDDKGKLFLTNEFKLIGKVTDISLIPQKNSDLDVLLISTRTAKLSIVKFNTNSNSLETITLHYYQDKFKDISLLELAETSQLRIDNSKNVVLLFNVDCIAILPFVKAEEDEEEEEDDDNNDNDDEGNNDQNNKKNNSGKHSKSLTEPSIIITGKQLNSNIKNIIDIQFLQNFSKPTIGVLYQPNLAWIGNSSLTALPTDFIIITLDLIPVAEETQWSTTVIGTVNELPFDVHSFISLCNGNILVGTNEIIYIDNTAVLQTSIVLNQFIDKNFKKGKIIDRSNLGIIFNKPIKHYISPPDKIGESELLLLMDQNSIFYYIQLDLEGRLLTNFDITELPIVNDLLKENSNPTCISCISEHNANNMTDLFIGYQSGDALVLRLNNIKSAITSKEQHMETVDSLYEFDEDEDNLYGDESSIDAKSGKKEILVESIQPFNIELLSQFKNIGPLTSLAVGKASSIETNVKGLANPNQGEYSLVGTSGNGTGSHLTIVQQSMQPQIELALKFISVTQIWNLKIKSQDKYLITTDSKNSKSDIYSIEKNFKLFREGRFRRDATTVYISMFGENKRIVQVTTNHLYLYDLNFHRLTTMNFEFEVVNVSVMDPYILITLSRGDIKIYELENKRKKKLFRVELPDVLPEMVLTSGVILKSNMCNEFLTGMKKSDKEELLFTFVTADNQIIFFPRNHHDRIFQLNGIDQLDELLYISIYQLPDEVIPDPQIKQVMINKLGKESKEEYLTILTFGGEIYQYKKSPQRHSRFHRNLYRNNLSITGAPENAYAKGVSSIERIMHYIPEYNGYSVIFVPGNVPYIIMKEDNSVPRVFKFANIPIVSMSPWGHNSVMCVDDIKNARVYTLDRKDIYYGNQLPLKKIRLSDTIEDYKSLTKVVYNEKSQLFVVAYAKEIDYEALAEDGETLIGYDPNAKHAKGFQAGILLVNPKTWNVIDKIEFERNSLINDMRSMTIQVNSKTKKKRELLVVGVASIGTEDLPSAGSFHVIDINEVVPEPGKPDTNYKFKEIFQETVRGNVNSVCEISGRFMINQSQKLLVRDIQEDESVVPVAFLDVPVYVTDTKSFSNLMIVGDSMQGFQFVGFDAEPYRMIPLGRSVSKFKTVALEFLVNNGDIFFIVSDRNDILHVLKYAPDEPNSLSGQRLAHYSSFNIHSTNTSMILLPSNNEFQSSPNGQATFQSVGSCVDGSIFKVIPLDEDSFRRLYVIQQQVIDTEIQAGGLNPRMERLSNEYYQLVHLMRPMLDFNIIRRFSNLSITKRTKIAQKAGRRAHFDVWRDMINIEFSLRSLCGNK</sequence>
<feature type="region of interest" description="Disordered" evidence="10">
    <location>
        <begin position="150"/>
        <end position="184"/>
    </location>
</feature>
<dbReference type="InParanoid" id="A7TFR7"/>
<evidence type="ECO:0000256" key="4">
    <source>
        <dbReference type="ARBA" id="ARBA00023242"/>
    </source>
</evidence>